<sequence length="131" mass="14295">MRKTIVIATAACMLTVTAAMANHQNQNADFNVNPTSFRTVELNTLCKAIVKGDVDLVKKLIAMGEDVNRKSLGKTPAIFAARYNRVEILKILIENGADLRIKSNKGHSITEIAELANAKEALQVINAEMQS</sequence>
<accession>A0A6I2MS38</accession>
<dbReference type="Gene3D" id="1.25.40.20">
    <property type="entry name" value="Ankyrin repeat-containing domain"/>
    <property type="match status" value="1"/>
</dbReference>
<dbReference type="Pfam" id="PF12796">
    <property type="entry name" value="Ank_2"/>
    <property type="match status" value="1"/>
</dbReference>
<gene>
    <name evidence="5" type="ORF">GJ691_16335</name>
</gene>
<keyword evidence="4" id="KW-0732">Signal</keyword>
<dbReference type="OrthoDB" id="1374157at2"/>
<organism evidence="5 6">
    <name type="scientific">Maribacter luteus</name>
    <dbReference type="NCBI Taxonomy" id="2594478"/>
    <lineage>
        <taxon>Bacteria</taxon>
        <taxon>Pseudomonadati</taxon>
        <taxon>Bacteroidota</taxon>
        <taxon>Flavobacteriia</taxon>
        <taxon>Flavobacteriales</taxon>
        <taxon>Flavobacteriaceae</taxon>
        <taxon>Maribacter</taxon>
    </lineage>
</organism>
<dbReference type="RefSeq" id="WP_154368843.1">
    <property type="nucleotide sequence ID" value="NZ_WKJH01000028.1"/>
</dbReference>
<evidence type="ECO:0000256" key="1">
    <source>
        <dbReference type="ARBA" id="ARBA00022737"/>
    </source>
</evidence>
<evidence type="ECO:0000313" key="6">
    <source>
        <dbReference type="Proteomes" id="UP000443153"/>
    </source>
</evidence>
<dbReference type="InterPro" id="IPR002110">
    <property type="entry name" value="Ankyrin_rpt"/>
</dbReference>
<dbReference type="AlphaFoldDB" id="A0A6I2MS38"/>
<dbReference type="SUPFAM" id="SSF48403">
    <property type="entry name" value="Ankyrin repeat"/>
    <property type="match status" value="1"/>
</dbReference>
<dbReference type="SMART" id="SM00248">
    <property type="entry name" value="ANK"/>
    <property type="match status" value="2"/>
</dbReference>
<evidence type="ECO:0000256" key="2">
    <source>
        <dbReference type="ARBA" id="ARBA00023043"/>
    </source>
</evidence>
<keyword evidence="2 3" id="KW-0040">ANK repeat</keyword>
<dbReference type="PROSITE" id="PS50297">
    <property type="entry name" value="ANK_REP_REGION"/>
    <property type="match status" value="1"/>
</dbReference>
<keyword evidence="1" id="KW-0677">Repeat</keyword>
<evidence type="ECO:0000256" key="3">
    <source>
        <dbReference type="PROSITE-ProRule" id="PRU00023"/>
    </source>
</evidence>
<proteinExistence type="predicted"/>
<protein>
    <submittedName>
        <fullName evidence="5">Ankyrin repeat domain-containing protein</fullName>
    </submittedName>
</protein>
<reference evidence="5 6" key="1">
    <citation type="submission" date="2019-11" db="EMBL/GenBank/DDBJ databases">
        <title>Maribacter lutea sp. nov., a marine bacterium isolated from intertidal sand.</title>
        <authorList>
            <person name="Liu A."/>
        </authorList>
    </citation>
    <scope>NUCLEOTIDE SEQUENCE [LARGE SCALE GENOMIC DNA]</scope>
    <source>
        <strain evidence="5 6">RZ05</strain>
    </source>
</reference>
<evidence type="ECO:0000313" key="5">
    <source>
        <dbReference type="EMBL" id="MRX65722.1"/>
    </source>
</evidence>
<dbReference type="EMBL" id="WKJH01000028">
    <property type="protein sequence ID" value="MRX65722.1"/>
    <property type="molecule type" value="Genomic_DNA"/>
</dbReference>
<feature type="repeat" description="ANK" evidence="3">
    <location>
        <begin position="72"/>
        <end position="104"/>
    </location>
</feature>
<evidence type="ECO:0000256" key="4">
    <source>
        <dbReference type="SAM" id="SignalP"/>
    </source>
</evidence>
<feature type="signal peptide" evidence="4">
    <location>
        <begin position="1"/>
        <end position="21"/>
    </location>
</feature>
<dbReference type="PANTHER" id="PTHR24171">
    <property type="entry name" value="ANKYRIN REPEAT DOMAIN-CONTAINING PROTEIN 39-RELATED"/>
    <property type="match status" value="1"/>
</dbReference>
<comment type="caution">
    <text evidence="5">The sequence shown here is derived from an EMBL/GenBank/DDBJ whole genome shotgun (WGS) entry which is preliminary data.</text>
</comment>
<keyword evidence="6" id="KW-1185">Reference proteome</keyword>
<dbReference type="Proteomes" id="UP000443153">
    <property type="component" value="Unassembled WGS sequence"/>
</dbReference>
<feature type="chain" id="PRO_5026139866" evidence="4">
    <location>
        <begin position="22"/>
        <end position="131"/>
    </location>
</feature>
<name>A0A6I2MS38_9FLAO</name>
<dbReference type="PROSITE" id="PS50088">
    <property type="entry name" value="ANK_REPEAT"/>
    <property type="match status" value="1"/>
</dbReference>
<dbReference type="InterPro" id="IPR036770">
    <property type="entry name" value="Ankyrin_rpt-contain_sf"/>
</dbReference>